<feature type="domain" description="DUF7708" evidence="1">
    <location>
        <begin position="89"/>
        <end position="232"/>
    </location>
</feature>
<evidence type="ECO:0000259" key="1">
    <source>
        <dbReference type="Pfam" id="PF24809"/>
    </source>
</evidence>
<organism evidence="2 3">
    <name type="scientific">Xylaria grammica</name>
    <dbReference type="NCBI Taxonomy" id="363999"/>
    <lineage>
        <taxon>Eukaryota</taxon>
        <taxon>Fungi</taxon>
        <taxon>Dikarya</taxon>
        <taxon>Ascomycota</taxon>
        <taxon>Pezizomycotina</taxon>
        <taxon>Sordariomycetes</taxon>
        <taxon>Xylariomycetidae</taxon>
        <taxon>Xylariales</taxon>
        <taxon>Xylariaceae</taxon>
        <taxon>Xylaria</taxon>
    </lineage>
</organism>
<proteinExistence type="predicted"/>
<dbReference type="Pfam" id="PF24809">
    <property type="entry name" value="DUF7708"/>
    <property type="match status" value="1"/>
</dbReference>
<evidence type="ECO:0000313" key="2">
    <source>
        <dbReference type="EMBL" id="RWA13291.1"/>
    </source>
</evidence>
<dbReference type="Proteomes" id="UP000286045">
    <property type="component" value="Unassembled WGS sequence"/>
</dbReference>
<dbReference type="EMBL" id="RYZI01000030">
    <property type="protein sequence ID" value="RWA13291.1"/>
    <property type="molecule type" value="Genomic_DNA"/>
</dbReference>
<name>A0A439DFV6_9PEZI</name>
<dbReference type="AlphaFoldDB" id="A0A439DFV6"/>
<dbReference type="InterPro" id="IPR056125">
    <property type="entry name" value="DUF7708"/>
</dbReference>
<reference evidence="2 3" key="1">
    <citation type="submission" date="2018-12" db="EMBL/GenBank/DDBJ databases">
        <title>Draft genome sequence of Xylaria grammica IHI A82.</title>
        <authorList>
            <person name="Buettner E."/>
            <person name="Kellner H."/>
        </authorList>
    </citation>
    <scope>NUCLEOTIDE SEQUENCE [LARGE SCALE GENOMIC DNA]</scope>
    <source>
        <strain evidence="2 3">IHI A82</strain>
    </source>
</reference>
<comment type="caution">
    <text evidence="2">The sequence shown here is derived from an EMBL/GenBank/DDBJ whole genome shotgun (WGS) entry which is preliminary data.</text>
</comment>
<gene>
    <name evidence="2" type="ORF">EKO27_g1799</name>
</gene>
<protein>
    <recommendedName>
        <fullName evidence="1">DUF7708 domain-containing protein</fullName>
    </recommendedName>
</protein>
<keyword evidence="3" id="KW-1185">Reference proteome</keyword>
<sequence length="597" mass="67355">MMATPQELLLEGDLDFVSSWYYSPTNTQVDVTKEAYEDAIQYLKREFASKPEVISWLGTQTSLAEVLTEVEKTESMYRSHREDQIIMPFLRKTSSFIMVYGQVFDTLSQHHPEYISLVWGTMKFILMGIQSHEKLVHQFSIALSEITDVLPRAEFIANLYVTDRTRAALSGIYAYVLLFLRQAVKWYARSSAGRAVSAIFTSPLKCESIINQIRACVKTIEDEASVSSQAEIRDIHVEILRHGRRLDEIERKIDTTDLVQTQRWETLDQRIIEVQTNSCVTIQKLDASNTRLEDVQGDTQDIRYKITDVQATVLDTRARIIQYEEIIQNLAPETSPEAALSKQESIIRRAGRGYDKYQKQNELFSRLDDWVSSSSPPLLILHAGPRAQTQAREIVTELIGVLKPGDAHVYWSLPTEAKEDGAAYRKRILRDLVFQAMKASCGNEGDSVQESKPLDIEKLRGSPGEDELIEALGHFARRLPQCFFVIDGDSVTTDTEDGAPGEILTFFERLLRECRTDTSDARLLALSSCDNLAALAADSPLGSIVRVQWVAPPPARLRKLAIRTRSEKTGWMGVRKSLSTARVERSSFSAVSGFSEA</sequence>
<accession>A0A439DFV6</accession>
<evidence type="ECO:0000313" key="3">
    <source>
        <dbReference type="Proteomes" id="UP000286045"/>
    </source>
</evidence>